<name>A0A812TQN5_9DINO</name>
<gene>
    <name evidence="2" type="ORF">SNEC2469_LOCUS15760</name>
</gene>
<dbReference type="EMBL" id="CAJNJA010025666">
    <property type="protein sequence ID" value="CAE7546924.1"/>
    <property type="molecule type" value="Genomic_DNA"/>
</dbReference>
<evidence type="ECO:0000313" key="3">
    <source>
        <dbReference type="Proteomes" id="UP000601435"/>
    </source>
</evidence>
<feature type="non-terminal residue" evidence="2">
    <location>
        <position position="1"/>
    </location>
</feature>
<reference evidence="2" key="1">
    <citation type="submission" date="2021-02" db="EMBL/GenBank/DDBJ databases">
        <authorList>
            <person name="Dougan E. K."/>
            <person name="Rhodes N."/>
            <person name="Thang M."/>
            <person name="Chan C."/>
        </authorList>
    </citation>
    <scope>NUCLEOTIDE SEQUENCE</scope>
</reference>
<evidence type="ECO:0000256" key="1">
    <source>
        <dbReference type="SAM" id="MobiDB-lite"/>
    </source>
</evidence>
<feature type="region of interest" description="Disordered" evidence="1">
    <location>
        <begin position="25"/>
        <end position="48"/>
    </location>
</feature>
<dbReference type="Proteomes" id="UP000601435">
    <property type="component" value="Unassembled WGS sequence"/>
</dbReference>
<organism evidence="2 3">
    <name type="scientific">Symbiodinium necroappetens</name>
    <dbReference type="NCBI Taxonomy" id="1628268"/>
    <lineage>
        <taxon>Eukaryota</taxon>
        <taxon>Sar</taxon>
        <taxon>Alveolata</taxon>
        <taxon>Dinophyceae</taxon>
        <taxon>Suessiales</taxon>
        <taxon>Symbiodiniaceae</taxon>
        <taxon>Symbiodinium</taxon>
    </lineage>
</organism>
<proteinExistence type="predicted"/>
<feature type="non-terminal residue" evidence="2">
    <location>
        <position position="108"/>
    </location>
</feature>
<accession>A0A812TQN5</accession>
<comment type="caution">
    <text evidence="2">The sequence shown here is derived from an EMBL/GenBank/DDBJ whole genome shotgun (WGS) entry which is preliminary data.</text>
</comment>
<sequence>KSRYGWFGACRIPPLDVDSFAGASGCSGRADVSNRAADGTAEGSKADGLRSLGNCQKRTSRCFADECNVLENSGRRRNRRHRPLRNSPSRQSMCSICAGRSYTCSGRA</sequence>
<evidence type="ECO:0000313" key="2">
    <source>
        <dbReference type="EMBL" id="CAE7546924.1"/>
    </source>
</evidence>
<protein>
    <submittedName>
        <fullName evidence="2">Uncharacterized protein</fullName>
    </submittedName>
</protein>
<dbReference type="AlphaFoldDB" id="A0A812TQN5"/>
<keyword evidence="3" id="KW-1185">Reference proteome</keyword>